<comment type="caution">
    <text evidence="1">The sequence shown here is derived from an EMBL/GenBank/DDBJ whole genome shotgun (WGS) entry which is preliminary data.</text>
</comment>
<accession>A0A7U8C5Z7</accession>
<dbReference type="EMBL" id="AAOW01000016">
    <property type="protein sequence ID" value="EAR60529.1"/>
    <property type="molecule type" value="Genomic_DNA"/>
</dbReference>
<protein>
    <submittedName>
        <fullName evidence="1">Uncharacterized protein</fullName>
    </submittedName>
</protein>
<keyword evidence="2" id="KW-1185">Reference proteome</keyword>
<sequence>MSKGVTLVDVRTPYQVSLLQQLLRDDSVAQLVADVHILAPEGLDLKDLSSHASTRYTYKPSDYRAFLAIAKQVLLLKKKLKVKPLSLLTALNFGPQFETIEALLKPKQVFLYEDGISSYLTLPINYARLKSAFYSLLSLSIIAPRKYKFFKGGHLQDIIVCNKSSLLASHAFSCSLLPVKFEEQVVENEFDGYYFLSSSSVEYGLQTMGQYEQIIADIAEKYSGSKLRVSFHHNEGKWPEKLELLRRFFDIDQVVPREIAVEPMILGQKPKIKLIAPFNTTAMNVLAFEGREACVALYDDGGPNIKTRKAFFNDVEELRVSGKEVFFL</sequence>
<evidence type="ECO:0000313" key="1">
    <source>
        <dbReference type="EMBL" id="EAR60529.1"/>
    </source>
</evidence>
<evidence type="ECO:0000313" key="2">
    <source>
        <dbReference type="Proteomes" id="UP000002171"/>
    </source>
</evidence>
<gene>
    <name evidence="1" type="ORF">MED92_16735</name>
</gene>
<name>A0A7U8C5Z7_NEPCE</name>
<dbReference type="RefSeq" id="WP_007021012.1">
    <property type="nucleotide sequence ID" value="NZ_CH724125.1"/>
</dbReference>
<dbReference type="AlphaFoldDB" id="A0A7U8C5Z7"/>
<proteinExistence type="predicted"/>
<dbReference type="Proteomes" id="UP000002171">
    <property type="component" value="Unassembled WGS sequence"/>
</dbReference>
<organism evidence="1 2">
    <name type="scientific">Neptuniibacter caesariensis</name>
    <dbReference type="NCBI Taxonomy" id="207954"/>
    <lineage>
        <taxon>Bacteria</taxon>
        <taxon>Pseudomonadati</taxon>
        <taxon>Pseudomonadota</taxon>
        <taxon>Gammaproteobacteria</taxon>
        <taxon>Oceanospirillales</taxon>
        <taxon>Oceanospirillaceae</taxon>
        <taxon>Neptuniibacter</taxon>
    </lineage>
</organism>
<reference evidence="1 2" key="1">
    <citation type="submission" date="2006-02" db="EMBL/GenBank/DDBJ databases">
        <authorList>
            <person name="Pinhassi J."/>
            <person name="Pedros-Alio C."/>
            <person name="Ferriera S."/>
            <person name="Johnson J."/>
            <person name="Kravitz S."/>
            <person name="Halpern A."/>
            <person name="Remington K."/>
            <person name="Beeson K."/>
            <person name="Tran B."/>
            <person name="Rogers Y.-H."/>
            <person name="Friedman R."/>
            <person name="Venter J.C."/>
        </authorList>
    </citation>
    <scope>NUCLEOTIDE SEQUENCE [LARGE SCALE GENOMIC DNA]</scope>
    <source>
        <strain evidence="1 2">MED92</strain>
    </source>
</reference>